<protein>
    <submittedName>
        <fullName evidence="1">Uncharacterized protein</fullName>
    </submittedName>
</protein>
<sequence length="76" mass="8521">MQSLEDHIDFHGYGSTAGWTIVETEMEAIVSDDGDDDIHIICSLTLRRNPVYFILNVLQKIENQEFSSSITSGTDT</sequence>
<organism evidence="1 2">
    <name type="scientific">Mya arenaria</name>
    <name type="common">Soft-shell clam</name>
    <dbReference type="NCBI Taxonomy" id="6604"/>
    <lineage>
        <taxon>Eukaryota</taxon>
        <taxon>Metazoa</taxon>
        <taxon>Spiralia</taxon>
        <taxon>Lophotrochozoa</taxon>
        <taxon>Mollusca</taxon>
        <taxon>Bivalvia</taxon>
        <taxon>Autobranchia</taxon>
        <taxon>Heteroconchia</taxon>
        <taxon>Euheterodonta</taxon>
        <taxon>Imparidentia</taxon>
        <taxon>Neoheterodontei</taxon>
        <taxon>Myida</taxon>
        <taxon>Myoidea</taxon>
        <taxon>Myidae</taxon>
        <taxon>Mya</taxon>
    </lineage>
</organism>
<evidence type="ECO:0000313" key="2">
    <source>
        <dbReference type="Proteomes" id="UP001164746"/>
    </source>
</evidence>
<dbReference type="Proteomes" id="UP001164746">
    <property type="component" value="Chromosome 2"/>
</dbReference>
<reference evidence="1" key="1">
    <citation type="submission" date="2022-11" db="EMBL/GenBank/DDBJ databases">
        <title>Centuries of genome instability and evolution in soft-shell clam transmissible cancer (bioRxiv).</title>
        <authorList>
            <person name="Hart S.F.M."/>
            <person name="Yonemitsu M.A."/>
            <person name="Giersch R.M."/>
            <person name="Beal B.F."/>
            <person name="Arriagada G."/>
            <person name="Davis B.W."/>
            <person name="Ostrander E.A."/>
            <person name="Goff S.P."/>
            <person name="Metzger M.J."/>
        </authorList>
    </citation>
    <scope>NUCLEOTIDE SEQUENCE</scope>
    <source>
        <strain evidence="1">MELC-2E11</strain>
        <tissue evidence="1">Siphon/mantle</tissue>
    </source>
</reference>
<keyword evidence="2" id="KW-1185">Reference proteome</keyword>
<proteinExistence type="predicted"/>
<gene>
    <name evidence="1" type="ORF">MAR_028846</name>
</gene>
<dbReference type="EMBL" id="CP111013">
    <property type="protein sequence ID" value="WAQ96156.1"/>
    <property type="molecule type" value="Genomic_DNA"/>
</dbReference>
<accession>A0ABY7DHR5</accession>
<evidence type="ECO:0000313" key="1">
    <source>
        <dbReference type="EMBL" id="WAQ96156.1"/>
    </source>
</evidence>
<name>A0ABY7DHR5_MYAAR</name>